<organism evidence="3 4">
    <name type="scientific">Littorina saxatilis</name>
    <dbReference type="NCBI Taxonomy" id="31220"/>
    <lineage>
        <taxon>Eukaryota</taxon>
        <taxon>Metazoa</taxon>
        <taxon>Spiralia</taxon>
        <taxon>Lophotrochozoa</taxon>
        <taxon>Mollusca</taxon>
        <taxon>Gastropoda</taxon>
        <taxon>Caenogastropoda</taxon>
        <taxon>Littorinimorpha</taxon>
        <taxon>Littorinoidea</taxon>
        <taxon>Littorinidae</taxon>
        <taxon>Littorina</taxon>
    </lineage>
</organism>
<gene>
    <name evidence="3" type="ORF">V1264_021684</name>
</gene>
<dbReference type="Pfam" id="PF00078">
    <property type="entry name" value="RVT_1"/>
    <property type="match status" value="1"/>
</dbReference>
<dbReference type="SUPFAM" id="SSF56672">
    <property type="entry name" value="DNA/RNA polymerases"/>
    <property type="match status" value="1"/>
</dbReference>
<comment type="caution">
    <text evidence="3">The sequence shown here is derived from an EMBL/GenBank/DDBJ whole genome shotgun (WGS) entry which is preliminary data.</text>
</comment>
<reference evidence="3 4" key="1">
    <citation type="submission" date="2024-02" db="EMBL/GenBank/DDBJ databases">
        <title>Chromosome-scale genome assembly of the rough periwinkle Littorina saxatilis.</title>
        <authorList>
            <person name="De Jode A."/>
            <person name="Faria R."/>
            <person name="Formenti G."/>
            <person name="Sims Y."/>
            <person name="Smith T.P."/>
            <person name="Tracey A."/>
            <person name="Wood J.M.D."/>
            <person name="Zagrodzka Z.B."/>
            <person name="Johannesson K."/>
            <person name="Butlin R.K."/>
            <person name="Leder E.H."/>
        </authorList>
    </citation>
    <scope>NUCLEOTIDE SEQUENCE [LARGE SCALE GENOMIC DNA]</scope>
    <source>
        <strain evidence="3">Snail1</strain>
        <tissue evidence="3">Muscle</tissue>
    </source>
</reference>
<evidence type="ECO:0000256" key="1">
    <source>
        <dbReference type="SAM" id="MobiDB-lite"/>
    </source>
</evidence>
<dbReference type="AlphaFoldDB" id="A0AAN9FY46"/>
<dbReference type="CDD" id="cd01650">
    <property type="entry name" value="RT_nLTR_like"/>
    <property type="match status" value="1"/>
</dbReference>
<accession>A0AAN9FY46</accession>
<name>A0AAN9FY46_9CAEN</name>
<dbReference type="PANTHER" id="PTHR33332">
    <property type="entry name" value="REVERSE TRANSCRIPTASE DOMAIN-CONTAINING PROTEIN"/>
    <property type="match status" value="1"/>
</dbReference>
<proteinExistence type="predicted"/>
<protein>
    <recommendedName>
        <fullName evidence="2">Reverse transcriptase domain-containing protein</fullName>
    </recommendedName>
</protein>
<feature type="region of interest" description="Disordered" evidence="1">
    <location>
        <begin position="729"/>
        <end position="752"/>
    </location>
</feature>
<feature type="domain" description="Reverse transcriptase" evidence="2">
    <location>
        <begin position="265"/>
        <end position="531"/>
    </location>
</feature>
<dbReference type="PROSITE" id="PS50878">
    <property type="entry name" value="RT_POL"/>
    <property type="match status" value="1"/>
</dbReference>
<dbReference type="PRINTS" id="PR01345">
    <property type="entry name" value="CERVTRCPTASE"/>
</dbReference>
<evidence type="ECO:0000259" key="2">
    <source>
        <dbReference type="PROSITE" id="PS50878"/>
    </source>
</evidence>
<evidence type="ECO:0000313" key="3">
    <source>
        <dbReference type="EMBL" id="KAK7087665.1"/>
    </source>
</evidence>
<dbReference type="InterPro" id="IPR000477">
    <property type="entry name" value="RT_dom"/>
</dbReference>
<dbReference type="EMBL" id="JBAMIC010004070">
    <property type="protein sequence ID" value="KAK7087665.1"/>
    <property type="molecule type" value="Genomic_DNA"/>
</dbReference>
<feature type="compositionally biased region" description="Polar residues" evidence="1">
    <location>
        <begin position="729"/>
        <end position="744"/>
    </location>
</feature>
<keyword evidence="4" id="KW-1185">Reference proteome</keyword>
<dbReference type="InterPro" id="IPR043502">
    <property type="entry name" value="DNA/RNA_pol_sf"/>
</dbReference>
<sequence>MHRFPPTLLLGGRKPNNKVRYCYDKGDYESIRAKLKATDWEEMKGKKNVEEIWQTLKAHVQEAIEEHIPKKTTKENGPKGQKPRKPLWMNPQLMIKVKKKRQAFRRYLETQEGKDYQEFAKCRNQAKWEVRKAKREFEKLIAQQARTNPKAFYAYANSKLKTKAGVADLKREDGTYTESDAKKAEVLNNFFTSVFTKEDLTQLPSFDRREGLGILENLTITEKMVQEQFKKLKATKSPGPDGMHPRVLKEAQEELLRPFTILFNQSMADGKIPADWKIAQVSPIFKKGSKSQAGNYRPVSLTSIPCKMMEGIIRTALLEHMEPAFTDCQHGFLSGRSCMTQLLDTINIWTSLLDEGNAVDAVYLDFAKAFASVPHQRLLLKLEKYGVQGSVHSWVTDFLSESQQRVTLNGASSGWTTVSSGIPQGSVLGPILFVCYVNDMPDAVEGLLRIFADDTKVFSTANDQNDCQGLQRDLTALQQWANDWQLRFNAGKCKVMHLGKKNEEHDYHMQDGANQTTLEATTCEKDLGVHVDPTLKFSQHVRKTTNKANSILGMIRRTFDYMDKSMMNQLFKGLIRPILEYGNIIWSPSLKKDAMLIESIQRRATKMVPELKEKEYEDRLRALNLPSLTYRRLRGDLIEAYKLTHGMYNVDSETLLPKCKNDRTRGHQYKLEKRASRLDIRKNIFGLRVVGNWNSLPEYVVNAPSVNSFKGRLDRNLREHQYSIEFPLTTSSQDTQEVGGTNTQELRHKDPL</sequence>
<evidence type="ECO:0000313" key="4">
    <source>
        <dbReference type="Proteomes" id="UP001374579"/>
    </source>
</evidence>
<dbReference type="Proteomes" id="UP001374579">
    <property type="component" value="Unassembled WGS sequence"/>
</dbReference>